<protein>
    <submittedName>
        <fullName evidence="3">M20/M25/M40 family metallo-hydrolase</fullName>
    </submittedName>
</protein>
<proteinExistence type="predicted"/>
<sequence length="319" mass="35377">MNAKMVKSSIIAGVVTFSALFAAGSVSAAPKKFAGELAYQHVQYLTEEIGPRVAGSENETKAREYIIDELEKLDLKVEEQEFSYTRGGKITESANVIAVKDNKHTDKQIIVGAHYDSVSVGKGADDNASSVGVILETAKALEKRNLAYDIKYVFFGAEETGLRGSNYYANNMSTEEIHNTIGMINLDSLLAGDNIYVYGGAEEDGWIRDLALDIANKKNIPLETNPGINPEYPEGTTGDWSDHAPFKAKGITIAYFEATNWGLGDQDGYTQTEKHGEIWHTKNDNLEFLEREFPGRVQEHLNHFTNMLTWVLVDIKKEQ</sequence>
<dbReference type="EMBL" id="CP137640">
    <property type="protein sequence ID" value="WVX83655.1"/>
    <property type="molecule type" value="Genomic_DNA"/>
</dbReference>
<keyword evidence="4" id="KW-1185">Reference proteome</keyword>
<dbReference type="Proteomes" id="UP001357223">
    <property type="component" value="Chromosome"/>
</dbReference>
<feature type="chain" id="PRO_5046213256" evidence="1">
    <location>
        <begin position="29"/>
        <end position="319"/>
    </location>
</feature>
<evidence type="ECO:0000313" key="4">
    <source>
        <dbReference type="Proteomes" id="UP001357223"/>
    </source>
</evidence>
<dbReference type="InterPro" id="IPR045175">
    <property type="entry name" value="M28_fam"/>
</dbReference>
<dbReference type="PANTHER" id="PTHR12147">
    <property type="entry name" value="METALLOPEPTIDASE M28 FAMILY MEMBER"/>
    <property type="match status" value="1"/>
</dbReference>
<reference evidence="3 4" key="1">
    <citation type="submission" date="2023-10" db="EMBL/GenBank/DDBJ databases">
        <title>Niallia locisalis sp.nov. isolated from a salt pond sample.</title>
        <authorList>
            <person name="Li X.-J."/>
            <person name="Dong L."/>
        </authorList>
    </citation>
    <scope>NUCLEOTIDE SEQUENCE [LARGE SCALE GENOMIC DNA]</scope>
    <source>
        <strain evidence="3 4">DSM 29761</strain>
    </source>
</reference>
<feature type="domain" description="Peptidase M28" evidence="2">
    <location>
        <begin position="95"/>
        <end position="301"/>
    </location>
</feature>
<evidence type="ECO:0000313" key="3">
    <source>
        <dbReference type="EMBL" id="WVX83655.1"/>
    </source>
</evidence>
<organism evidence="3 4">
    <name type="scientific">Niallia oryzisoli</name>
    <dbReference type="NCBI Taxonomy" id="1737571"/>
    <lineage>
        <taxon>Bacteria</taxon>
        <taxon>Bacillati</taxon>
        <taxon>Bacillota</taxon>
        <taxon>Bacilli</taxon>
        <taxon>Bacillales</taxon>
        <taxon>Bacillaceae</taxon>
        <taxon>Niallia</taxon>
    </lineage>
</organism>
<evidence type="ECO:0000256" key="1">
    <source>
        <dbReference type="SAM" id="SignalP"/>
    </source>
</evidence>
<evidence type="ECO:0000259" key="2">
    <source>
        <dbReference type="Pfam" id="PF04389"/>
    </source>
</evidence>
<keyword evidence="1" id="KW-0732">Signal</keyword>
<feature type="signal peptide" evidence="1">
    <location>
        <begin position="1"/>
        <end position="28"/>
    </location>
</feature>
<dbReference type="PANTHER" id="PTHR12147:SF26">
    <property type="entry name" value="PEPTIDASE M28 DOMAIN-CONTAINING PROTEIN"/>
    <property type="match status" value="1"/>
</dbReference>
<name>A0ABZ2CJ04_9BACI</name>
<dbReference type="Pfam" id="PF04389">
    <property type="entry name" value="Peptidase_M28"/>
    <property type="match status" value="1"/>
</dbReference>
<dbReference type="SUPFAM" id="SSF53187">
    <property type="entry name" value="Zn-dependent exopeptidases"/>
    <property type="match status" value="1"/>
</dbReference>
<dbReference type="RefSeq" id="WP_338452532.1">
    <property type="nucleotide sequence ID" value="NZ_CP137640.1"/>
</dbReference>
<accession>A0ABZ2CJ04</accession>
<gene>
    <name evidence="3" type="ORF">R4Z09_12015</name>
</gene>
<dbReference type="Gene3D" id="3.40.630.10">
    <property type="entry name" value="Zn peptidases"/>
    <property type="match status" value="1"/>
</dbReference>
<dbReference type="InterPro" id="IPR007484">
    <property type="entry name" value="Peptidase_M28"/>
</dbReference>